<proteinExistence type="predicted"/>
<dbReference type="KEGG" id="bgf:BC1003_5160"/>
<dbReference type="HOGENOM" id="CLU_3402621_0_0_4"/>
<protein>
    <submittedName>
        <fullName evidence="1">Uncharacterized protein</fullName>
    </submittedName>
</protein>
<reference evidence="1" key="1">
    <citation type="submission" date="2010-09" db="EMBL/GenBank/DDBJ databases">
        <title>Complete sequence of chromosome2 of Burkholderia sp. CCGE1003.</title>
        <authorList>
            <consortium name="US DOE Joint Genome Institute"/>
            <person name="Lucas S."/>
            <person name="Copeland A."/>
            <person name="Lapidus A."/>
            <person name="Cheng J.-F."/>
            <person name="Bruce D."/>
            <person name="Goodwin L."/>
            <person name="Pitluck S."/>
            <person name="Daligault H."/>
            <person name="Davenport K."/>
            <person name="Detter J.C."/>
            <person name="Han C."/>
            <person name="Tapia R."/>
            <person name="Land M."/>
            <person name="Hauser L."/>
            <person name="Jeffries C."/>
            <person name="Kyrpides N."/>
            <person name="Ivanova N."/>
            <person name="Ovchinnikova G."/>
            <person name="Martinez-Romero E."/>
            <person name="Rogel M.A."/>
            <person name="Auchtung J."/>
            <person name="Tiedje J.M."/>
            <person name="Woyke T."/>
        </authorList>
    </citation>
    <scope>NUCLEOTIDE SEQUENCE</scope>
    <source>
        <strain evidence="1">CCGE1003</strain>
    </source>
</reference>
<sequence length="30" mass="3291">MTLCISYFSAVRRNAEPSAQSATWERSNGG</sequence>
<accession>E1TKF4</accession>
<organism evidence="1">
    <name type="scientific">Burkholderia sp. (strain CCGE1003)</name>
    <dbReference type="NCBI Taxonomy" id="640512"/>
    <lineage>
        <taxon>Bacteria</taxon>
        <taxon>Pseudomonadati</taxon>
        <taxon>Pseudomonadota</taxon>
        <taxon>Betaproteobacteria</taxon>
        <taxon>Burkholderiales</taxon>
        <taxon>Burkholderiaceae</taxon>
        <taxon>Burkholderia</taxon>
    </lineage>
</organism>
<dbReference type="EMBL" id="CP002218">
    <property type="protein sequence ID" value="ADN61080.1"/>
    <property type="molecule type" value="Genomic_DNA"/>
</dbReference>
<name>E1TKF4_BURSG</name>
<gene>
    <name evidence="1" type="ordered locus">BC1003_5160</name>
</gene>
<evidence type="ECO:0000313" key="1">
    <source>
        <dbReference type="EMBL" id="ADN61080.1"/>
    </source>
</evidence>
<dbReference type="AlphaFoldDB" id="E1TKF4"/>